<comment type="caution">
    <text evidence="2">The sequence shown here is derived from an EMBL/GenBank/DDBJ whole genome shotgun (WGS) entry which is preliminary data.</text>
</comment>
<gene>
    <name evidence="2" type="ORF">RND71_002949</name>
</gene>
<evidence type="ECO:0000313" key="2">
    <source>
        <dbReference type="EMBL" id="KAK4376653.1"/>
    </source>
</evidence>
<feature type="region of interest" description="Disordered" evidence="1">
    <location>
        <begin position="101"/>
        <end position="154"/>
    </location>
</feature>
<feature type="compositionally biased region" description="Basic and acidic residues" evidence="1">
    <location>
        <begin position="125"/>
        <end position="147"/>
    </location>
</feature>
<organism evidence="2 3">
    <name type="scientific">Anisodus tanguticus</name>
    <dbReference type="NCBI Taxonomy" id="243964"/>
    <lineage>
        <taxon>Eukaryota</taxon>
        <taxon>Viridiplantae</taxon>
        <taxon>Streptophyta</taxon>
        <taxon>Embryophyta</taxon>
        <taxon>Tracheophyta</taxon>
        <taxon>Spermatophyta</taxon>
        <taxon>Magnoliopsida</taxon>
        <taxon>eudicotyledons</taxon>
        <taxon>Gunneridae</taxon>
        <taxon>Pentapetalae</taxon>
        <taxon>asterids</taxon>
        <taxon>lamiids</taxon>
        <taxon>Solanales</taxon>
        <taxon>Solanaceae</taxon>
        <taxon>Solanoideae</taxon>
        <taxon>Hyoscyameae</taxon>
        <taxon>Anisodus</taxon>
    </lineage>
</organism>
<reference evidence="2" key="1">
    <citation type="submission" date="2023-12" db="EMBL/GenBank/DDBJ databases">
        <title>Genome assembly of Anisodus tanguticus.</title>
        <authorList>
            <person name="Wang Y.-J."/>
        </authorList>
    </citation>
    <scope>NUCLEOTIDE SEQUENCE</scope>
    <source>
        <strain evidence="2">KB-2021</strain>
        <tissue evidence="2">Leaf</tissue>
    </source>
</reference>
<sequence length="154" mass="17711">MSGKQEVGQLQLLPLYQLWYRDSRANTKIGYQRSKGHQECAKQEEEITKVITISEEVTLQGETIESNGNMRKLEATQPTTWTPLNIKNKAQDETIILMDNRKKGIDPGIQNRSGHQEVDYNTYHEPPDQKQAVETREDGEDQKDKSSHIVYEPP</sequence>
<dbReference type="EMBL" id="JAVYJV010000002">
    <property type="protein sequence ID" value="KAK4376653.1"/>
    <property type="molecule type" value="Genomic_DNA"/>
</dbReference>
<keyword evidence="3" id="KW-1185">Reference proteome</keyword>
<name>A0AAE1SVW5_9SOLA</name>
<evidence type="ECO:0000256" key="1">
    <source>
        <dbReference type="SAM" id="MobiDB-lite"/>
    </source>
</evidence>
<evidence type="ECO:0000313" key="3">
    <source>
        <dbReference type="Proteomes" id="UP001291623"/>
    </source>
</evidence>
<dbReference type="AlphaFoldDB" id="A0AAE1SVW5"/>
<protein>
    <submittedName>
        <fullName evidence="2">Uncharacterized protein</fullName>
    </submittedName>
</protein>
<dbReference type="Proteomes" id="UP001291623">
    <property type="component" value="Unassembled WGS sequence"/>
</dbReference>
<proteinExistence type="predicted"/>
<accession>A0AAE1SVW5</accession>